<evidence type="ECO:0000313" key="2">
    <source>
        <dbReference type="Proteomes" id="UP001054252"/>
    </source>
</evidence>
<dbReference type="AlphaFoldDB" id="A0AAV5JET0"/>
<accession>A0AAV5JET0</accession>
<proteinExistence type="predicted"/>
<dbReference type="EMBL" id="BPVZ01000038">
    <property type="protein sequence ID" value="GKV13119.1"/>
    <property type="molecule type" value="Genomic_DNA"/>
</dbReference>
<protein>
    <submittedName>
        <fullName evidence="1">Uncharacterized protein</fullName>
    </submittedName>
</protein>
<evidence type="ECO:0000313" key="1">
    <source>
        <dbReference type="EMBL" id="GKV13119.1"/>
    </source>
</evidence>
<sequence length="79" mass="8772">MGFLFSGKPVLGIPMNGLGIVGEVNDGQTVARKTVPFGRRSATRVHGYIWNWSLTSWVHPGFAKKMRIEMGNEKIKGKQ</sequence>
<reference evidence="1 2" key="1">
    <citation type="journal article" date="2021" name="Commun. Biol.">
        <title>The genome of Shorea leprosula (Dipterocarpaceae) highlights the ecological relevance of drought in aseasonal tropical rainforests.</title>
        <authorList>
            <person name="Ng K.K.S."/>
            <person name="Kobayashi M.J."/>
            <person name="Fawcett J.A."/>
            <person name="Hatakeyama M."/>
            <person name="Paape T."/>
            <person name="Ng C.H."/>
            <person name="Ang C.C."/>
            <person name="Tnah L.H."/>
            <person name="Lee C.T."/>
            <person name="Nishiyama T."/>
            <person name="Sese J."/>
            <person name="O'Brien M.J."/>
            <person name="Copetti D."/>
            <person name="Mohd Noor M.I."/>
            <person name="Ong R.C."/>
            <person name="Putra M."/>
            <person name="Sireger I.Z."/>
            <person name="Indrioko S."/>
            <person name="Kosugi Y."/>
            <person name="Izuno A."/>
            <person name="Isagi Y."/>
            <person name="Lee S.L."/>
            <person name="Shimizu K.K."/>
        </authorList>
    </citation>
    <scope>NUCLEOTIDE SEQUENCE [LARGE SCALE GENOMIC DNA]</scope>
    <source>
        <strain evidence="1">214</strain>
    </source>
</reference>
<keyword evidence="2" id="KW-1185">Reference proteome</keyword>
<organism evidence="1 2">
    <name type="scientific">Rubroshorea leprosula</name>
    <dbReference type="NCBI Taxonomy" id="152421"/>
    <lineage>
        <taxon>Eukaryota</taxon>
        <taxon>Viridiplantae</taxon>
        <taxon>Streptophyta</taxon>
        <taxon>Embryophyta</taxon>
        <taxon>Tracheophyta</taxon>
        <taxon>Spermatophyta</taxon>
        <taxon>Magnoliopsida</taxon>
        <taxon>eudicotyledons</taxon>
        <taxon>Gunneridae</taxon>
        <taxon>Pentapetalae</taxon>
        <taxon>rosids</taxon>
        <taxon>malvids</taxon>
        <taxon>Malvales</taxon>
        <taxon>Dipterocarpaceae</taxon>
        <taxon>Rubroshorea</taxon>
    </lineage>
</organism>
<comment type="caution">
    <text evidence="1">The sequence shown here is derived from an EMBL/GenBank/DDBJ whole genome shotgun (WGS) entry which is preliminary data.</text>
</comment>
<name>A0AAV5JET0_9ROSI</name>
<dbReference type="Proteomes" id="UP001054252">
    <property type="component" value="Unassembled WGS sequence"/>
</dbReference>
<gene>
    <name evidence="1" type="ORF">SLEP1_g24183</name>
</gene>